<reference evidence="1" key="1">
    <citation type="submission" date="2022-11" db="EMBL/GenBank/DDBJ databases">
        <title>beta-Carotene-producing bacterium, Jeongeuplla avenae sp. nov., alleviates the salt stress of Arabidopsis seedlings.</title>
        <authorList>
            <person name="Jiang L."/>
            <person name="Lee J."/>
        </authorList>
    </citation>
    <scope>NUCLEOTIDE SEQUENCE</scope>
    <source>
        <strain evidence="1">DY_R2A_6</strain>
    </source>
</reference>
<name>A0ACD4NK80_9HYPH</name>
<gene>
    <name evidence="1" type="ORF">OXU80_20825</name>
</gene>
<dbReference type="Proteomes" id="UP001163223">
    <property type="component" value="Chromosome"/>
</dbReference>
<keyword evidence="2" id="KW-1185">Reference proteome</keyword>
<proteinExistence type="predicted"/>
<evidence type="ECO:0000313" key="1">
    <source>
        <dbReference type="EMBL" id="WAJ27273.1"/>
    </source>
</evidence>
<evidence type="ECO:0000313" key="2">
    <source>
        <dbReference type="Proteomes" id="UP001163223"/>
    </source>
</evidence>
<accession>A0ACD4NK80</accession>
<organism evidence="1 2">
    <name type="scientific">Antarcticirhabdus aurantiaca</name>
    <dbReference type="NCBI Taxonomy" id="2606717"/>
    <lineage>
        <taxon>Bacteria</taxon>
        <taxon>Pseudomonadati</taxon>
        <taxon>Pseudomonadota</taxon>
        <taxon>Alphaproteobacteria</taxon>
        <taxon>Hyphomicrobiales</taxon>
        <taxon>Aurantimonadaceae</taxon>
        <taxon>Antarcticirhabdus</taxon>
    </lineage>
</organism>
<dbReference type="EMBL" id="CP113520">
    <property type="protein sequence ID" value="WAJ27273.1"/>
    <property type="molecule type" value="Genomic_DNA"/>
</dbReference>
<sequence length="417" mass="47732">MIEWVFCGSLRLSRSENILGIPLYKNSGSNEVFVPETDDDLNITRFCLFGDVDRYDVDYFCALEFQRARCRVGDPVIVPFWIDGHSQAVWGDIDLADLQRRYPPPDQGLDVLWSVRQVRSASGDGGEDAVIEESLGRADELVHLLDLDPANTKHWLNLFKFGSGRTPNSRTLDAGRAETARAVAMRWLKHWHLKGSYELCLEVLGNGYQGYLSRGEVEHVVFAQYLQRVLSGIGRTVSKKEISVSHKRFFPKGLLFFLRESYRPTKYKAFLSEIDMVAPSYDEAHRLIEGSFESSFVSLVREDRLHDALQLVIQIYGVEDLPRATREMISFRLSDMENNFYAAMMTIRYAQAKTPQEHLSLHNQAVDLYGDIASIELFNRMLRGEARLSGEQMPRIDMDTREELEAMAEEHSVFGRV</sequence>
<protein>
    <submittedName>
        <fullName evidence="1">Uncharacterized protein</fullName>
    </submittedName>
</protein>